<dbReference type="InterPro" id="IPR001915">
    <property type="entry name" value="Peptidase_M48"/>
</dbReference>
<comment type="cofactor">
    <cofactor evidence="6">
        <name>Zn(2+)</name>
        <dbReference type="ChEBI" id="CHEBI:29105"/>
    </cofactor>
    <text evidence="6">Binds 1 zinc ion per subunit.</text>
</comment>
<dbReference type="PANTHER" id="PTHR34978">
    <property type="entry name" value="POSSIBLE SENSOR-TRANSDUCER PROTEIN BLAR"/>
    <property type="match status" value="1"/>
</dbReference>
<feature type="transmembrane region" description="Helical" evidence="7">
    <location>
        <begin position="288"/>
        <end position="313"/>
    </location>
</feature>
<organism evidence="9 10">
    <name type="scientific">Williamsia limnetica</name>
    <dbReference type="NCBI Taxonomy" id="882452"/>
    <lineage>
        <taxon>Bacteria</taxon>
        <taxon>Bacillati</taxon>
        <taxon>Actinomycetota</taxon>
        <taxon>Actinomycetes</taxon>
        <taxon>Mycobacteriales</taxon>
        <taxon>Nocardiaceae</taxon>
        <taxon>Williamsia</taxon>
    </lineage>
</organism>
<evidence type="ECO:0000256" key="7">
    <source>
        <dbReference type="SAM" id="Phobius"/>
    </source>
</evidence>
<dbReference type="InterPro" id="IPR052173">
    <property type="entry name" value="Beta-lactam_resp_regulator"/>
</dbReference>
<keyword evidence="10" id="KW-1185">Reference proteome</keyword>
<dbReference type="CDD" id="cd07326">
    <property type="entry name" value="M56_BlaR1_MecR1_like"/>
    <property type="match status" value="1"/>
</dbReference>
<evidence type="ECO:0000313" key="9">
    <source>
        <dbReference type="EMBL" id="PYE11799.1"/>
    </source>
</evidence>
<proteinExistence type="inferred from homology"/>
<evidence type="ECO:0000259" key="8">
    <source>
        <dbReference type="Pfam" id="PF01435"/>
    </source>
</evidence>
<feature type="transmembrane region" description="Helical" evidence="7">
    <location>
        <begin position="88"/>
        <end position="108"/>
    </location>
</feature>
<dbReference type="GO" id="GO:0006508">
    <property type="term" value="P:proteolysis"/>
    <property type="evidence" value="ECO:0007669"/>
    <property type="project" value="UniProtKB-KW"/>
</dbReference>
<reference evidence="9 10" key="1">
    <citation type="submission" date="2018-06" db="EMBL/GenBank/DDBJ databases">
        <title>Genomic Encyclopedia of Type Strains, Phase IV (KMG-IV): sequencing the most valuable type-strain genomes for metagenomic binning, comparative biology and taxonomic classification.</title>
        <authorList>
            <person name="Goeker M."/>
        </authorList>
    </citation>
    <scope>NUCLEOTIDE SEQUENCE [LARGE SCALE GENOMIC DNA]</scope>
    <source>
        <strain evidence="9 10">DSM 45521</strain>
    </source>
</reference>
<dbReference type="Gene3D" id="3.30.2010.10">
    <property type="entry name" value="Metalloproteases ('zincins'), catalytic domain"/>
    <property type="match status" value="1"/>
</dbReference>
<keyword evidence="7" id="KW-0472">Membrane</keyword>
<dbReference type="Pfam" id="PF01435">
    <property type="entry name" value="Peptidase_M48"/>
    <property type="match status" value="1"/>
</dbReference>
<evidence type="ECO:0000313" key="10">
    <source>
        <dbReference type="Proteomes" id="UP000247591"/>
    </source>
</evidence>
<dbReference type="GO" id="GO:0046872">
    <property type="term" value="F:metal ion binding"/>
    <property type="evidence" value="ECO:0007669"/>
    <property type="project" value="UniProtKB-KW"/>
</dbReference>
<keyword evidence="5 6" id="KW-0482">Metalloprotease</keyword>
<evidence type="ECO:0000256" key="4">
    <source>
        <dbReference type="ARBA" id="ARBA00022833"/>
    </source>
</evidence>
<keyword evidence="3 6" id="KW-0378">Hydrolase</keyword>
<evidence type="ECO:0000256" key="6">
    <source>
        <dbReference type="RuleBase" id="RU003983"/>
    </source>
</evidence>
<keyword evidence="1 6" id="KW-0645">Protease</keyword>
<gene>
    <name evidence="9" type="ORF">DFR67_1307</name>
</gene>
<dbReference type="AlphaFoldDB" id="A0A318RE09"/>
<keyword evidence="4 6" id="KW-0862">Zinc</keyword>
<keyword evidence="7" id="KW-1133">Transmembrane helix</keyword>
<evidence type="ECO:0000256" key="5">
    <source>
        <dbReference type="ARBA" id="ARBA00023049"/>
    </source>
</evidence>
<comment type="similarity">
    <text evidence="6">Belongs to the peptidase M48 family.</text>
</comment>
<comment type="caution">
    <text evidence="9">The sequence shown here is derived from an EMBL/GenBank/DDBJ whole genome shotgun (WGS) entry which is preliminary data.</text>
</comment>
<feature type="domain" description="Peptidase M48" evidence="8">
    <location>
        <begin position="139"/>
        <end position="224"/>
    </location>
</feature>
<name>A0A318RE09_WILLI</name>
<accession>A0A318RE09</accession>
<sequence length="316" mass="33883">MNLALTLLASAGTLGWMWPRFFARIRHRLQPHTALALWPVTQSLFVLLVVAAAIALALPARTAEHLASLLGSCWELLAHGSPQASETIAGASAGLLVGAVLVRIFYLARRERVRQKTLRDKYVGALHLAGTQKPEHPGVWWLETDTPVAFCVAGKNPTVGASTGLFNHLTADEVGAVLAHERAHARFRHHTLILWAESVGRTLPCVPLFAHSPSMVRELAEQAADAEAALDHGHLVVASALRTMSAIPAPAPAPSQILEMVSGTVTTRLERLCAEAYRHPRRRHSVQVGTLLGCAMAVPLVGGCVAALAMYAFSCT</sequence>
<dbReference type="EMBL" id="QJSP01000030">
    <property type="protein sequence ID" value="PYE11799.1"/>
    <property type="molecule type" value="Genomic_DNA"/>
</dbReference>
<evidence type="ECO:0000256" key="1">
    <source>
        <dbReference type="ARBA" id="ARBA00022670"/>
    </source>
</evidence>
<feature type="transmembrane region" description="Helical" evidence="7">
    <location>
        <begin position="39"/>
        <end position="58"/>
    </location>
</feature>
<dbReference type="GO" id="GO:0004222">
    <property type="term" value="F:metalloendopeptidase activity"/>
    <property type="evidence" value="ECO:0007669"/>
    <property type="project" value="InterPro"/>
</dbReference>
<keyword evidence="2" id="KW-0479">Metal-binding</keyword>
<protein>
    <submittedName>
        <fullName evidence="9">Peptidase M48-like protein</fullName>
    </submittedName>
</protein>
<evidence type="ECO:0000256" key="3">
    <source>
        <dbReference type="ARBA" id="ARBA00022801"/>
    </source>
</evidence>
<evidence type="ECO:0000256" key="2">
    <source>
        <dbReference type="ARBA" id="ARBA00022723"/>
    </source>
</evidence>
<keyword evidence="7" id="KW-0812">Transmembrane</keyword>
<dbReference type="PANTHER" id="PTHR34978:SF3">
    <property type="entry name" value="SLR0241 PROTEIN"/>
    <property type="match status" value="1"/>
</dbReference>
<dbReference type="RefSeq" id="WP_110472933.1">
    <property type="nucleotide sequence ID" value="NZ_QJSP01000030.1"/>
</dbReference>
<dbReference type="Proteomes" id="UP000247591">
    <property type="component" value="Unassembled WGS sequence"/>
</dbReference>